<evidence type="ECO:0000256" key="4">
    <source>
        <dbReference type="ARBA" id="ARBA00034330"/>
    </source>
</evidence>
<protein>
    <recommendedName>
        <fullName evidence="2">(R)-citramalate synthase</fullName>
        <ecNumber evidence="4">2.3.3.21</ecNumber>
    </recommendedName>
</protein>
<dbReference type="EMBL" id="BARW01011439">
    <property type="protein sequence ID" value="GAI73482.1"/>
    <property type="molecule type" value="Genomic_DNA"/>
</dbReference>
<feature type="domain" description="Pyruvate carboxyltransferase" evidence="5">
    <location>
        <begin position="22"/>
        <end position="229"/>
    </location>
</feature>
<dbReference type="SUPFAM" id="SSF51569">
    <property type="entry name" value="Aldolase"/>
    <property type="match status" value="1"/>
</dbReference>
<reference evidence="6" key="1">
    <citation type="journal article" date="2014" name="Front. Microbiol.">
        <title>High frequency of phylogenetically diverse reductive dehalogenase-homologous genes in deep subseafloor sedimentary metagenomes.</title>
        <authorList>
            <person name="Kawai M."/>
            <person name="Futagami T."/>
            <person name="Toyoda A."/>
            <person name="Takaki Y."/>
            <person name="Nishi S."/>
            <person name="Hori S."/>
            <person name="Arai W."/>
            <person name="Tsubouchi T."/>
            <person name="Morono Y."/>
            <person name="Uchiyama I."/>
            <person name="Ito T."/>
            <person name="Fujiyama A."/>
            <person name="Inagaki F."/>
            <person name="Takami H."/>
        </authorList>
    </citation>
    <scope>NUCLEOTIDE SEQUENCE</scope>
    <source>
        <strain evidence="6">Expedition CK06-06</strain>
    </source>
</reference>
<accession>X1QY82</accession>
<proteinExistence type="predicted"/>
<dbReference type="InterPro" id="IPR000891">
    <property type="entry name" value="PYR_CT"/>
</dbReference>
<evidence type="ECO:0000313" key="6">
    <source>
        <dbReference type="EMBL" id="GAI73482.1"/>
    </source>
</evidence>
<dbReference type="GO" id="GO:0043714">
    <property type="term" value="F:(R)-citramalate synthase activity"/>
    <property type="evidence" value="ECO:0007669"/>
    <property type="project" value="UniProtKB-EC"/>
</dbReference>
<name>X1QY82_9ZZZZ</name>
<sequence length="229" mass="25345">ENWWFSIISNRKRDTRLLMENIKLYDTTLRDGMQAEGVSFSLADKLSIARRLDELGIHYIEGGYAVSNPREMQFFQEVAELGLKSSKITAFGSTRRADSSVDDDASLNAMLACRTQVVTLVGKTWDMHVKKVLGCSVDENLVICAESVEYFKKHGLEVVFDAEHFFDGYKANPKYAMKVLTAAAEAGADVLALCDTNGGSLTDEVHEITKTACERFSAVKTGGNHSVSR</sequence>
<dbReference type="InterPro" id="IPR005675">
    <property type="entry name" value="Citramal_synthase"/>
</dbReference>
<evidence type="ECO:0000259" key="5">
    <source>
        <dbReference type="PROSITE" id="PS50991"/>
    </source>
</evidence>
<dbReference type="PANTHER" id="PTHR43538:SF1">
    <property type="entry name" value="(R)-CITRAMALATE SYNTHASE"/>
    <property type="match status" value="1"/>
</dbReference>
<dbReference type="AlphaFoldDB" id="X1QY82"/>
<dbReference type="Pfam" id="PF00682">
    <property type="entry name" value="HMGL-like"/>
    <property type="match status" value="1"/>
</dbReference>
<evidence type="ECO:0000256" key="1">
    <source>
        <dbReference type="ARBA" id="ARBA00004743"/>
    </source>
</evidence>
<dbReference type="PANTHER" id="PTHR43538">
    <property type="entry name" value="ALPHA-IPM SYNTHASE/HOMOCITRATE SYNTHASE"/>
    <property type="match status" value="1"/>
</dbReference>
<keyword evidence="3" id="KW-0808">Transferase</keyword>
<feature type="non-terminal residue" evidence="6">
    <location>
        <position position="1"/>
    </location>
</feature>
<gene>
    <name evidence="6" type="ORF">S12H4_22061</name>
</gene>
<dbReference type="PROSITE" id="PS50991">
    <property type="entry name" value="PYR_CT"/>
    <property type="match status" value="1"/>
</dbReference>
<evidence type="ECO:0000256" key="3">
    <source>
        <dbReference type="ARBA" id="ARBA00022679"/>
    </source>
</evidence>
<comment type="pathway">
    <text evidence="1">Amino-acid biosynthesis; L-isoleucine biosynthesis; 2-oxobutanoate from pyruvate: step 1/3.</text>
</comment>
<dbReference type="GO" id="GO:0009097">
    <property type="term" value="P:isoleucine biosynthetic process"/>
    <property type="evidence" value="ECO:0007669"/>
    <property type="project" value="UniProtKB-UniPathway"/>
</dbReference>
<comment type="caution">
    <text evidence="6">The sequence shown here is derived from an EMBL/GenBank/DDBJ whole genome shotgun (WGS) entry which is preliminary data.</text>
</comment>
<dbReference type="PROSITE" id="PS00815">
    <property type="entry name" value="AIPM_HOMOCIT_SYNTH_1"/>
    <property type="match status" value="1"/>
</dbReference>
<dbReference type="InterPro" id="IPR002034">
    <property type="entry name" value="AIPM/Hcit_synth_CS"/>
</dbReference>
<evidence type="ECO:0000256" key="2">
    <source>
        <dbReference type="ARBA" id="ARBA00022325"/>
    </source>
</evidence>
<dbReference type="UniPathway" id="UPA00047">
    <property type="reaction ID" value="UER00066"/>
</dbReference>
<dbReference type="GO" id="GO:0046912">
    <property type="term" value="F:acyltransferase activity, acyl groups converted into alkyl on transfer"/>
    <property type="evidence" value="ECO:0007669"/>
    <property type="project" value="InterPro"/>
</dbReference>
<organism evidence="6">
    <name type="scientific">marine sediment metagenome</name>
    <dbReference type="NCBI Taxonomy" id="412755"/>
    <lineage>
        <taxon>unclassified sequences</taxon>
        <taxon>metagenomes</taxon>
        <taxon>ecological metagenomes</taxon>
    </lineage>
</organism>
<dbReference type="InterPro" id="IPR013785">
    <property type="entry name" value="Aldolase_TIM"/>
</dbReference>
<dbReference type="Gene3D" id="3.20.20.70">
    <property type="entry name" value="Aldolase class I"/>
    <property type="match status" value="1"/>
</dbReference>
<dbReference type="EC" id="2.3.3.21" evidence="4"/>